<feature type="transmembrane region" description="Helical" evidence="1">
    <location>
        <begin position="79"/>
        <end position="107"/>
    </location>
</feature>
<keyword evidence="1" id="KW-0472">Membrane</keyword>
<organism evidence="4 5">
    <name type="scientific">Flavobacterium saccharophilum</name>
    <dbReference type="NCBI Taxonomy" id="29534"/>
    <lineage>
        <taxon>Bacteria</taxon>
        <taxon>Pseudomonadati</taxon>
        <taxon>Bacteroidota</taxon>
        <taxon>Flavobacteriia</taxon>
        <taxon>Flavobacteriales</taxon>
        <taxon>Flavobacteriaceae</taxon>
        <taxon>Flavobacterium</taxon>
    </lineage>
</organism>
<proteinExistence type="predicted"/>
<dbReference type="STRING" id="29534.SAMN05444366_2576"/>
<protein>
    <submittedName>
        <fullName evidence="4">Histidine kinase</fullName>
    </submittedName>
</protein>
<feature type="transmembrane region" description="Helical" evidence="1">
    <location>
        <begin position="380"/>
        <end position="401"/>
    </location>
</feature>
<dbReference type="GO" id="GO:0016020">
    <property type="term" value="C:membrane"/>
    <property type="evidence" value="ECO:0007669"/>
    <property type="project" value="InterPro"/>
</dbReference>
<reference evidence="5" key="1">
    <citation type="submission" date="2016-11" db="EMBL/GenBank/DDBJ databases">
        <authorList>
            <person name="Varghese N."/>
            <person name="Submissions S."/>
        </authorList>
    </citation>
    <scope>NUCLEOTIDE SEQUENCE [LARGE SCALE GENOMIC DNA]</scope>
    <source>
        <strain evidence="5">DSM 1811</strain>
    </source>
</reference>
<evidence type="ECO:0000259" key="2">
    <source>
        <dbReference type="Pfam" id="PF06580"/>
    </source>
</evidence>
<feature type="transmembrane region" description="Helical" evidence="1">
    <location>
        <begin position="407"/>
        <end position="427"/>
    </location>
</feature>
<dbReference type="PANTHER" id="PTHR34220">
    <property type="entry name" value="SENSOR HISTIDINE KINASE YPDA"/>
    <property type="match status" value="1"/>
</dbReference>
<keyword evidence="4" id="KW-0808">Transferase</keyword>
<name>A0A1M7GKG0_9FLAO</name>
<dbReference type="InterPro" id="IPR010559">
    <property type="entry name" value="Sig_transdc_His_kin_internal"/>
</dbReference>
<feature type="domain" description="2TM" evidence="3">
    <location>
        <begin position="369"/>
        <end position="442"/>
    </location>
</feature>
<keyword evidence="1" id="KW-1133">Transmembrane helix</keyword>
<dbReference type="EMBL" id="FRBY01000003">
    <property type="protein sequence ID" value="SHM16359.1"/>
    <property type="molecule type" value="Genomic_DNA"/>
</dbReference>
<feature type="domain" description="Signal transduction histidine kinase internal region" evidence="2">
    <location>
        <begin position="167"/>
        <end position="246"/>
    </location>
</feature>
<dbReference type="PANTHER" id="PTHR34220:SF7">
    <property type="entry name" value="SENSOR HISTIDINE KINASE YPDA"/>
    <property type="match status" value="1"/>
</dbReference>
<dbReference type="InterPro" id="IPR025698">
    <property type="entry name" value="2TM_dom"/>
</dbReference>
<dbReference type="Proteomes" id="UP000184121">
    <property type="component" value="Unassembled WGS sequence"/>
</dbReference>
<evidence type="ECO:0000313" key="4">
    <source>
        <dbReference type="EMBL" id="SHM16359.1"/>
    </source>
</evidence>
<dbReference type="AlphaFoldDB" id="A0A1M7GKG0"/>
<evidence type="ECO:0000256" key="1">
    <source>
        <dbReference type="SAM" id="Phobius"/>
    </source>
</evidence>
<evidence type="ECO:0000313" key="5">
    <source>
        <dbReference type="Proteomes" id="UP000184121"/>
    </source>
</evidence>
<feature type="transmembrane region" description="Helical" evidence="1">
    <location>
        <begin position="119"/>
        <end position="138"/>
    </location>
</feature>
<dbReference type="Pfam" id="PF13239">
    <property type="entry name" value="2TM"/>
    <property type="match status" value="1"/>
</dbReference>
<gene>
    <name evidence="4" type="ORF">SAMN05444366_2576</name>
</gene>
<keyword evidence="4" id="KW-0418">Kinase</keyword>
<accession>A0A1M7GKG0</accession>
<sequence length="452" mass="52557">MRDNRNTFSNLKSGTIACFRISMVFTIIFSAFLGADLTFKNVLITFLLSCLYSFGLGFGNGYINVLLDRKWDWLEQTNLRVYYGILVTVLYTVPAVLGINYIIFVVIQNMPLGSFFSERMIWVHLFYIILSLGVSTFMQARSFMVKWKQASKFEITQQKIIAGTANAKFESLKNQIDPHFLFNSLNVLSSLIEENPDNAQRFTTSLSKIYRYVLEQKDKELVSVDDELSFAKTYMNLLKMRFENSLFYELPTTPINPDAKVVPLSLQLLLENTVKHNVVSEQKPLHIRIFIDGDYLAIQNDFQKKEVLQDRQGVGLTNIVNRYAIITNRKVLVEQNEETFTVKIPILTKQITVMETSADYSDENKAYFRAKKRVEELKGFYGNVISYCCVIPFLIFINLRYSPGFQWFWFSALGWGFGVVMHAFKVFGYSSDWEERKIREILEKENNKQTWK</sequence>
<dbReference type="InterPro" id="IPR050640">
    <property type="entry name" value="Bact_2-comp_sensor_kinase"/>
</dbReference>
<feature type="transmembrane region" description="Helical" evidence="1">
    <location>
        <begin position="45"/>
        <end position="67"/>
    </location>
</feature>
<evidence type="ECO:0000259" key="3">
    <source>
        <dbReference type="Pfam" id="PF13239"/>
    </source>
</evidence>
<dbReference type="OrthoDB" id="9809908at2"/>
<feature type="transmembrane region" description="Helical" evidence="1">
    <location>
        <begin position="21"/>
        <end position="39"/>
    </location>
</feature>
<dbReference type="GO" id="GO:0000155">
    <property type="term" value="F:phosphorelay sensor kinase activity"/>
    <property type="evidence" value="ECO:0007669"/>
    <property type="project" value="InterPro"/>
</dbReference>
<keyword evidence="5" id="KW-1185">Reference proteome</keyword>
<dbReference type="Pfam" id="PF06580">
    <property type="entry name" value="His_kinase"/>
    <property type="match status" value="1"/>
</dbReference>
<keyword evidence="1" id="KW-0812">Transmembrane</keyword>
<dbReference type="RefSeq" id="WP_072972926.1">
    <property type="nucleotide sequence ID" value="NZ_FRBY01000003.1"/>
</dbReference>